<organism evidence="1 2">
    <name type="scientific">Clavelina lepadiformis</name>
    <name type="common">Light-bulb sea squirt</name>
    <name type="synonym">Ascidia lepadiformis</name>
    <dbReference type="NCBI Taxonomy" id="159417"/>
    <lineage>
        <taxon>Eukaryota</taxon>
        <taxon>Metazoa</taxon>
        <taxon>Chordata</taxon>
        <taxon>Tunicata</taxon>
        <taxon>Ascidiacea</taxon>
        <taxon>Aplousobranchia</taxon>
        <taxon>Clavelinidae</taxon>
        <taxon>Clavelina</taxon>
    </lineage>
</organism>
<evidence type="ECO:0000313" key="2">
    <source>
        <dbReference type="Proteomes" id="UP001642483"/>
    </source>
</evidence>
<dbReference type="Proteomes" id="UP001642483">
    <property type="component" value="Unassembled WGS sequence"/>
</dbReference>
<sequence>MSIESATVKLLYCSKNQKDNQDGTKLSEQRFLPETSPALYVEEENHAPKLNQISRKRVKRGLQQPALKQKLSFIDIMVMKFPITFIM</sequence>
<gene>
    <name evidence="1" type="ORF">CVLEPA_LOCUS12880</name>
</gene>
<reference evidence="1 2" key="1">
    <citation type="submission" date="2024-02" db="EMBL/GenBank/DDBJ databases">
        <authorList>
            <person name="Daric V."/>
            <person name="Darras S."/>
        </authorList>
    </citation>
    <scope>NUCLEOTIDE SEQUENCE [LARGE SCALE GENOMIC DNA]</scope>
</reference>
<name>A0ABP0FRB2_CLALP</name>
<proteinExistence type="predicted"/>
<evidence type="ECO:0000313" key="1">
    <source>
        <dbReference type="EMBL" id="CAK8682196.1"/>
    </source>
</evidence>
<accession>A0ABP0FRB2</accession>
<keyword evidence="2" id="KW-1185">Reference proteome</keyword>
<comment type="caution">
    <text evidence="1">The sequence shown here is derived from an EMBL/GenBank/DDBJ whole genome shotgun (WGS) entry which is preliminary data.</text>
</comment>
<protein>
    <submittedName>
        <fullName evidence="1">Uncharacterized protein</fullName>
    </submittedName>
</protein>
<dbReference type="EMBL" id="CAWYQH010000090">
    <property type="protein sequence ID" value="CAK8682196.1"/>
    <property type="molecule type" value="Genomic_DNA"/>
</dbReference>